<protein>
    <submittedName>
        <fullName evidence="1">Uncharacterized protein</fullName>
    </submittedName>
</protein>
<accession>A0A8S5MIF9</accession>
<evidence type="ECO:0000313" key="1">
    <source>
        <dbReference type="EMBL" id="DAD81831.1"/>
    </source>
</evidence>
<dbReference type="EMBL" id="BK014908">
    <property type="protein sequence ID" value="DAD81831.1"/>
    <property type="molecule type" value="Genomic_DNA"/>
</dbReference>
<reference evidence="1" key="1">
    <citation type="journal article" date="2021" name="Proc. Natl. Acad. Sci. U.S.A.">
        <title>A Catalog of Tens of Thousands of Viruses from Human Metagenomes Reveals Hidden Associations with Chronic Diseases.</title>
        <authorList>
            <person name="Tisza M.J."/>
            <person name="Buck C.B."/>
        </authorList>
    </citation>
    <scope>NUCLEOTIDE SEQUENCE</scope>
    <source>
        <strain evidence="1">CtvyM23</strain>
    </source>
</reference>
<organism evidence="1">
    <name type="scientific">Siphoviridae sp. ctvyM23</name>
    <dbReference type="NCBI Taxonomy" id="2826514"/>
    <lineage>
        <taxon>Viruses</taxon>
        <taxon>Duplodnaviria</taxon>
        <taxon>Heunggongvirae</taxon>
        <taxon>Uroviricota</taxon>
        <taxon>Caudoviricetes</taxon>
    </lineage>
</organism>
<proteinExistence type="predicted"/>
<name>A0A8S5MIF9_9CAUD</name>
<sequence length="30" mass="3532">MPILSRQKIDFVAVARCSRHIKRLKSSLFM</sequence>